<dbReference type="GO" id="GO:0016020">
    <property type="term" value="C:membrane"/>
    <property type="evidence" value="ECO:0007669"/>
    <property type="project" value="UniProtKB-SubCell"/>
</dbReference>
<proteinExistence type="predicted"/>
<evidence type="ECO:0000313" key="2">
    <source>
        <dbReference type="EMBL" id="KJY69203.1"/>
    </source>
</evidence>
<comment type="subcellular location">
    <subcellularLocation>
        <location evidence="1">Membrane</location>
        <topology evidence="1">Single-pass membrane protein</topology>
    </subcellularLocation>
</comment>
<comment type="caution">
    <text evidence="2">The sequence shown here is derived from an EMBL/GenBank/DDBJ whole genome shotgun (WGS) entry which is preliminary data.</text>
</comment>
<dbReference type="Pfam" id="PF01145">
    <property type="entry name" value="Band_7"/>
    <property type="match status" value="1"/>
</dbReference>
<dbReference type="InterPro" id="IPR001107">
    <property type="entry name" value="Band_7"/>
</dbReference>
<dbReference type="SMART" id="SM00244">
    <property type="entry name" value="PHB"/>
    <property type="match status" value="1"/>
</dbReference>
<dbReference type="SUPFAM" id="SSF117892">
    <property type="entry name" value="Band 7/SPFH domain"/>
    <property type="match status" value="1"/>
</dbReference>
<protein>
    <submittedName>
        <fullName evidence="2">Uncharacterized protein</fullName>
    </submittedName>
</protein>
<gene>
    <name evidence="2" type="ORF">TW71_18185</name>
</gene>
<sequence length="219" mass="24837">MESALALILDKIPDWVIWFIPFAWLTPKVFGLRIVRRTHGGVKFTNTIIWRNLAKLSSWSVFPPFLPHQEASVVEIKPGICIFNKLLSDIELYPTARQTTNLQYQALVTQDNRSIAVSTIIAYEVSDIVKAYGETWDVEDLIKDISLAKVRQLLTSMEYKDIIIDQAQIDTDLTTEISLELANYGIKVHKAYFTDLAPSGNTFFKNSENSNLVPMPEGN</sequence>
<dbReference type="InterPro" id="IPR036013">
    <property type="entry name" value="Band_7/SPFH_dom_sf"/>
</dbReference>
<dbReference type="AlphaFoldDB" id="A0A837G1C3"/>
<name>A0A837G1C3_9VIBR</name>
<evidence type="ECO:0000256" key="1">
    <source>
        <dbReference type="ARBA" id="ARBA00004167"/>
    </source>
</evidence>
<accession>A0A837G1C3</accession>
<dbReference type="RefSeq" id="WP_045986857.1">
    <property type="nucleotide sequence ID" value="NZ_CP063051.1"/>
</dbReference>
<dbReference type="Gene3D" id="3.30.479.30">
    <property type="entry name" value="Band 7 domain"/>
    <property type="match status" value="1"/>
</dbReference>
<organism evidence="2">
    <name type="scientific">Vibrio coralliilyticus</name>
    <dbReference type="NCBI Taxonomy" id="190893"/>
    <lineage>
        <taxon>Bacteria</taxon>
        <taxon>Pseudomonadati</taxon>
        <taxon>Pseudomonadota</taxon>
        <taxon>Gammaproteobacteria</taxon>
        <taxon>Vibrionales</taxon>
        <taxon>Vibrionaceae</taxon>
        <taxon>Vibrio</taxon>
    </lineage>
</organism>
<dbReference type="EMBL" id="JXXR01000020">
    <property type="protein sequence ID" value="KJY69203.1"/>
    <property type="molecule type" value="Genomic_DNA"/>
</dbReference>
<reference evidence="2" key="1">
    <citation type="journal article" date="2015" name="BMC Genomics">
        <title>Genome mining reveals unlocked bioactive potential of marine Gram-negative bacteria.</title>
        <authorList>
            <person name="Machado H."/>
            <person name="Sonnenschein E.C."/>
            <person name="Melchiorsen J."/>
            <person name="Gram L."/>
        </authorList>
    </citation>
    <scope>NUCLEOTIDE SEQUENCE</scope>
    <source>
        <strain evidence="2">S2052</strain>
    </source>
</reference>